<evidence type="ECO:0000256" key="4">
    <source>
        <dbReference type="ARBA" id="ARBA00023163"/>
    </source>
</evidence>
<dbReference type="PANTHER" id="PTHR43214">
    <property type="entry name" value="TWO-COMPONENT RESPONSE REGULATOR"/>
    <property type="match status" value="1"/>
</dbReference>
<proteinExistence type="predicted"/>
<dbReference type="KEGG" id="mrob:HH214_02140"/>
<dbReference type="AlphaFoldDB" id="A0A7L5DWY3"/>
<protein>
    <submittedName>
        <fullName evidence="8">Response regulator transcription factor</fullName>
    </submittedName>
</protein>
<dbReference type="InterPro" id="IPR000792">
    <property type="entry name" value="Tscrpt_reg_LuxR_C"/>
</dbReference>
<dbReference type="RefSeq" id="WP_169605775.1">
    <property type="nucleotide sequence ID" value="NZ_CP051682.1"/>
</dbReference>
<dbReference type="Pfam" id="PF00196">
    <property type="entry name" value="GerE"/>
    <property type="match status" value="1"/>
</dbReference>
<evidence type="ECO:0000313" key="9">
    <source>
        <dbReference type="Proteomes" id="UP000503278"/>
    </source>
</evidence>
<reference evidence="8 9" key="1">
    <citation type="submission" date="2020-04" db="EMBL/GenBank/DDBJ databases">
        <title>Genome sequencing of novel species.</title>
        <authorList>
            <person name="Heo J."/>
            <person name="Kim S.-J."/>
            <person name="Kim J.-S."/>
            <person name="Hong S.-B."/>
            <person name="Kwon S.-W."/>
        </authorList>
    </citation>
    <scope>NUCLEOTIDE SEQUENCE [LARGE SCALE GENOMIC DNA]</scope>
    <source>
        <strain evidence="8 9">F39-2</strain>
    </source>
</reference>
<dbReference type="PRINTS" id="PR00038">
    <property type="entry name" value="HTHLUXR"/>
</dbReference>
<evidence type="ECO:0000259" key="7">
    <source>
        <dbReference type="PROSITE" id="PS50110"/>
    </source>
</evidence>
<dbReference type="InterPro" id="IPR001789">
    <property type="entry name" value="Sig_transdc_resp-reg_receiver"/>
</dbReference>
<keyword evidence="9" id="KW-1185">Reference proteome</keyword>
<accession>A0A7L5DWY3</accession>
<evidence type="ECO:0000256" key="2">
    <source>
        <dbReference type="ARBA" id="ARBA00023015"/>
    </source>
</evidence>
<dbReference type="PROSITE" id="PS50110">
    <property type="entry name" value="RESPONSE_REGULATORY"/>
    <property type="match status" value="1"/>
</dbReference>
<dbReference type="CDD" id="cd06170">
    <property type="entry name" value="LuxR_C_like"/>
    <property type="match status" value="1"/>
</dbReference>
<dbReference type="SUPFAM" id="SSF52172">
    <property type="entry name" value="CheY-like"/>
    <property type="match status" value="1"/>
</dbReference>
<dbReference type="SUPFAM" id="SSF46894">
    <property type="entry name" value="C-terminal effector domain of the bipartite response regulators"/>
    <property type="match status" value="1"/>
</dbReference>
<dbReference type="InterPro" id="IPR016032">
    <property type="entry name" value="Sig_transdc_resp-reg_C-effctor"/>
</dbReference>
<evidence type="ECO:0000259" key="6">
    <source>
        <dbReference type="PROSITE" id="PS50043"/>
    </source>
</evidence>
<dbReference type="SMART" id="SM00421">
    <property type="entry name" value="HTH_LUXR"/>
    <property type="match status" value="1"/>
</dbReference>
<feature type="modified residue" description="4-aspartylphosphate" evidence="5">
    <location>
        <position position="58"/>
    </location>
</feature>
<dbReference type="GO" id="GO:0003677">
    <property type="term" value="F:DNA binding"/>
    <property type="evidence" value="ECO:0007669"/>
    <property type="project" value="UniProtKB-KW"/>
</dbReference>
<dbReference type="EMBL" id="CP051682">
    <property type="protein sequence ID" value="QJD94758.1"/>
    <property type="molecule type" value="Genomic_DNA"/>
</dbReference>
<dbReference type="Proteomes" id="UP000503278">
    <property type="component" value="Chromosome"/>
</dbReference>
<organism evidence="8 9">
    <name type="scientific">Mucilaginibacter robiniae</name>
    <dbReference type="NCBI Taxonomy" id="2728022"/>
    <lineage>
        <taxon>Bacteria</taxon>
        <taxon>Pseudomonadati</taxon>
        <taxon>Bacteroidota</taxon>
        <taxon>Sphingobacteriia</taxon>
        <taxon>Sphingobacteriales</taxon>
        <taxon>Sphingobacteriaceae</taxon>
        <taxon>Mucilaginibacter</taxon>
    </lineage>
</organism>
<dbReference type="Gene3D" id="3.40.50.2300">
    <property type="match status" value="1"/>
</dbReference>
<dbReference type="InterPro" id="IPR011006">
    <property type="entry name" value="CheY-like_superfamily"/>
</dbReference>
<dbReference type="CDD" id="cd17535">
    <property type="entry name" value="REC_NarL-like"/>
    <property type="match status" value="1"/>
</dbReference>
<feature type="domain" description="HTH luxR-type" evidence="6">
    <location>
        <begin position="152"/>
        <end position="217"/>
    </location>
</feature>
<dbReference type="SMART" id="SM00448">
    <property type="entry name" value="REC"/>
    <property type="match status" value="1"/>
</dbReference>
<dbReference type="GO" id="GO:0000160">
    <property type="term" value="P:phosphorelay signal transduction system"/>
    <property type="evidence" value="ECO:0007669"/>
    <property type="project" value="InterPro"/>
</dbReference>
<evidence type="ECO:0000313" key="8">
    <source>
        <dbReference type="EMBL" id="QJD94758.1"/>
    </source>
</evidence>
<dbReference type="Pfam" id="PF00072">
    <property type="entry name" value="Response_reg"/>
    <property type="match status" value="1"/>
</dbReference>
<keyword evidence="2" id="KW-0805">Transcription regulation</keyword>
<evidence type="ECO:0000256" key="3">
    <source>
        <dbReference type="ARBA" id="ARBA00023125"/>
    </source>
</evidence>
<name>A0A7L5DWY3_9SPHI</name>
<dbReference type="GO" id="GO:0006355">
    <property type="term" value="P:regulation of DNA-templated transcription"/>
    <property type="evidence" value="ECO:0007669"/>
    <property type="project" value="InterPro"/>
</dbReference>
<sequence>MSKIHIAIADDQKLFSQALAMLIGTVSDFELLFVASDGLDFLEQLKQSPVPPQVAMLDIDMPGMDGVKLNKQLQKDYPQIKVIMLSVHLEEELITRLIEDGAAAYLNKNCDKEDLIKTIHAVMRDGFYINQLTLKAISAAQKKRTAAKKAADDQLSAGLTKREIEVLVMICEEKSNSEIADKLFISVRTVEGHRNNLLIKSGCRNTVGLVLFALRHNFFKLPE</sequence>
<feature type="domain" description="Response regulatory" evidence="7">
    <location>
        <begin position="5"/>
        <end position="123"/>
    </location>
</feature>
<gene>
    <name evidence="8" type="ORF">HH214_02140</name>
</gene>
<evidence type="ECO:0000256" key="1">
    <source>
        <dbReference type="ARBA" id="ARBA00022553"/>
    </source>
</evidence>
<keyword evidence="4" id="KW-0804">Transcription</keyword>
<keyword evidence="1 5" id="KW-0597">Phosphoprotein</keyword>
<keyword evidence="3" id="KW-0238">DNA-binding</keyword>
<dbReference type="InterPro" id="IPR039420">
    <property type="entry name" value="WalR-like"/>
</dbReference>
<dbReference type="InterPro" id="IPR058245">
    <property type="entry name" value="NreC/VraR/RcsB-like_REC"/>
</dbReference>
<evidence type="ECO:0000256" key="5">
    <source>
        <dbReference type="PROSITE-ProRule" id="PRU00169"/>
    </source>
</evidence>
<dbReference type="PROSITE" id="PS50043">
    <property type="entry name" value="HTH_LUXR_2"/>
    <property type="match status" value="1"/>
</dbReference>
<dbReference type="PANTHER" id="PTHR43214:SF41">
    <property type="entry name" value="NITRATE_NITRITE RESPONSE REGULATOR PROTEIN NARP"/>
    <property type="match status" value="1"/>
</dbReference>